<feature type="domain" description="FAD-binding" evidence="1">
    <location>
        <begin position="14"/>
        <end position="348"/>
    </location>
</feature>
<dbReference type="PRINTS" id="PR00420">
    <property type="entry name" value="RNGMNOXGNASE"/>
</dbReference>
<evidence type="ECO:0000259" key="1">
    <source>
        <dbReference type="Pfam" id="PF01494"/>
    </source>
</evidence>
<keyword evidence="2" id="KW-0560">Oxidoreductase</keyword>
<dbReference type="SUPFAM" id="SSF51905">
    <property type="entry name" value="FAD/NAD(P)-binding domain"/>
    <property type="match status" value="1"/>
</dbReference>
<gene>
    <name evidence="2" type="ORF">V2S66_01465</name>
</gene>
<dbReference type="Proteomes" id="UP001344658">
    <property type="component" value="Unassembled WGS sequence"/>
</dbReference>
<dbReference type="PANTHER" id="PTHR43422">
    <property type="entry name" value="THIAMINE THIAZOLE SYNTHASE"/>
    <property type="match status" value="1"/>
</dbReference>
<organism evidence="2 3">
    <name type="scientific">Actinacidiphila polyblastidii</name>
    <dbReference type="NCBI Taxonomy" id="3110430"/>
    <lineage>
        <taxon>Bacteria</taxon>
        <taxon>Bacillati</taxon>
        <taxon>Actinomycetota</taxon>
        <taxon>Actinomycetes</taxon>
        <taxon>Kitasatosporales</taxon>
        <taxon>Streptomycetaceae</taxon>
        <taxon>Actinacidiphila</taxon>
    </lineage>
</organism>
<reference evidence="2 3" key="1">
    <citation type="submission" date="2023-12" db="EMBL/GenBank/DDBJ databases">
        <title>Streptomyces sp. V4-01.</title>
        <authorList>
            <person name="Somphong A."/>
            <person name="Phongsopitanun W."/>
        </authorList>
    </citation>
    <scope>NUCLEOTIDE SEQUENCE [LARGE SCALE GENOMIC DNA]</scope>
    <source>
        <strain evidence="2 3">V4-01</strain>
    </source>
</reference>
<dbReference type="InterPro" id="IPR036188">
    <property type="entry name" value="FAD/NAD-bd_sf"/>
</dbReference>
<sequence length="447" mass="48368">MDNQSLAPRCTGHAIVIGGSVAGLLAARALSASFAKVTVFDRDTFPEQPVGRRGVPQSRQVHALLTRGATGLEELFPGFLEGMASAGVPSGDGQADFSWYLDGHKLAVAASGLRGYGVTRPLIETMIRDRVRSLPQVTLREEAEVAGLLVDDGQVRGVRVRQRQRQRHDRAEEEVPAELVVDASGRGSRARTWLRELGYPVPEETAVRTNVVYVTRHYQQEPGLLDGRLGATVVPYPGQPRAGVVIRQEKDQFAVLLAGILGEEPPTDDAGMLAFSSTLAGQEVAEVLRSATPLDDAVKMRYPESSLKHFDRLGRHLGGFLVVGDALCSFNPIYGQGITVAVMQAELLESLVRADRNDLSARFFTAAAALLAEPWALATGGDLRFPEVEGERGPQDEQIGRYLDQYRASAAIDPVLGTAFLHVANMMAPVASLLSPELVERTRHPEP</sequence>
<dbReference type="Gene3D" id="3.30.9.100">
    <property type="match status" value="1"/>
</dbReference>
<name>A0ABU7P4A4_9ACTN</name>
<comment type="caution">
    <text evidence="2">The sequence shown here is derived from an EMBL/GenBank/DDBJ whole genome shotgun (WGS) entry which is preliminary data.</text>
</comment>
<dbReference type="InterPro" id="IPR002938">
    <property type="entry name" value="FAD-bd"/>
</dbReference>
<accession>A0ABU7P4A4</accession>
<proteinExistence type="predicted"/>
<evidence type="ECO:0000313" key="3">
    <source>
        <dbReference type="Proteomes" id="UP001344658"/>
    </source>
</evidence>
<dbReference type="EMBL" id="JAZEWV010000001">
    <property type="protein sequence ID" value="MEE4540636.1"/>
    <property type="molecule type" value="Genomic_DNA"/>
</dbReference>
<evidence type="ECO:0000313" key="2">
    <source>
        <dbReference type="EMBL" id="MEE4540636.1"/>
    </source>
</evidence>
<dbReference type="PANTHER" id="PTHR43422:SF3">
    <property type="entry name" value="THIAMINE THIAZOLE SYNTHASE"/>
    <property type="match status" value="1"/>
</dbReference>
<protein>
    <submittedName>
        <fullName evidence="2">FAD-dependent monooxygenase</fullName>
    </submittedName>
</protein>
<dbReference type="Gene3D" id="3.50.50.60">
    <property type="entry name" value="FAD/NAD(P)-binding domain"/>
    <property type="match status" value="1"/>
</dbReference>
<dbReference type="RefSeq" id="WP_330792502.1">
    <property type="nucleotide sequence ID" value="NZ_JAZEWV010000001.1"/>
</dbReference>
<dbReference type="Pfam" id="PF01494">
    <property type="entry name" value="FAD_binding_3"/>
    <property type="match status" value="1"/>
</dbReference>
<keyword evidence="3" id="KW-1185">Reference proteome</keyword>
<dbReference type="GO" id="GO:0004497">
    <property type="term" value="F:monooxygenase activity"/>
    <property type="evidence" value="ECO:0007669"/>
    <property type="project" value="UniProtKB-KW"/>
</dbReference>
<keyword evidence="2" id="KW-0503">Monooxygenase</keyword>